<reference evidence="2 3" key="1">
    <citation type="submission" date="2019-02" db="EMBL/GenBank/DDBJ databases">
        <title>Kribbella capetownensis sp. nov. and Kribbella speibonae sp. nov., isolated from soil.</title>
        <authorList>
            <person name="Curtis S.M."/>
            <person name="Norton I."/>
            <person name="Everest G.J."/>
            <person name="Meyers P.R."/>
        </authorList>
    </citation>
    <scope>NUCLEOTIDE SEQUENCE [LARGE SCALE GENOMIC DNA]</scope>
    <source>
        <strain evidence="2 3">DSM 27082</strain>
    </source>
</reference>
<dbReference type="Proteomes" id="UP000292695">
    <property type="component" value="Unassembled WGS sequence"/>
</dbReference>
<dbReference type="RefSeq" id="WP_131289023.1">
    <property type="nucleotide sequence ID" value="NZ_SJKA01000005.1"/>
</dbReference>
<feature type="region of interest" description="Disordered" evidence="1">
    <location>
        <begin position="450"/>
        <end position="488"/>
    </location>
</feature>
<comment type="caution">
    <text evidence="2">The sequence shown here is derived from an EMBL/GenBank/DDBJ whole genome shotgun (WGS) entry which is preliminary data.</text>
</comment>
<dbReference type="OrthoDB" id="279123at2"/>
<keyword evidence="3" id="KW-1185">Reference proteome</keyword>
<dbReference type="AlphaFoldDB" id="A0A4R0IXI0"/>
<evidence type="ECO:0000313" key="2">
    <source>
        <dbReference type="EMBL" id="TCC33515.1"/>
    </source>
</evidence>
<dbReference type="EMBL" id="SJKA01000005">
    <property type="protein sequence ID" value="TCC33515.1"/>
    <property type="molecule type" value="Genomic_DNA"/>
</dbReference>
<name>A0A4R0IXI0_9ACTN</name>
<sequence length="488" mass="52410">MVQLPGFLRSKRRRAVPAVEPKPTGVPGVESVGPGLALGAGFLIETTPEGLHLHVPQVTEPAEQLIGIVVEPGRRGPTLAYRVARPGAAAYDLHWSEGSSGGMFGDEPIKRTLAAAAATGRPFDRQLEETGFVPVCAGIWRHDGDGSPITAILRDGELSFHTRHRHAAMDDVLRTSQVRGVVRGTDYRGEPEDALRLSGEWMSYRLVQPVAHPRDVEMTRAASRAELLLPEETTSVDPSGFVIGGANDTDLILGLTELNGKPVEELEAWMRPFDVDHPSEPRDFQRSQEGFLGPKDQLLPTMARDNEVVRRLGLTHAELGEAVRMVTTASARFGVKDYVGPGEHRYQIAAQGSMGVQVDPFGDGRVGSSNYALTSRRTGGTVGLSDLGGSMIGRYGFYQGPGTPYRSAPEDIVRTFEHLSEKAGGPERIAQIVTEVDAHFATVDAIARSAAPAERRTSAAGVADAVRTDGDGRPARTSGKQGPDIRGR</sequence>
<accession>A0A4R0IXI0</accession>
<gene>
    <name evidence="2" type="ORF">E0H50_16220</name>
</gene>
<proteinExistence type="predicted"/>
<evidence type="ECO:0000313" key="3">
    <source>
        <dbReference type="Proteomes" id="UP000292695"/>
    </source>
</evidence>
<evidence type="ECO:0000256" key="1">
    <source>
        <dbReference type="SAM" id="MobiDB-lite"/>
    </source>
</evidence>
<protein>
    <submittedName>
        <fullName evidence="2">Uncharacterized protein</fullName>
    </submittedName>
</protein>
<organism evidence="2 3">
    <name type="scientific">Kribbella sindirgiensis</name>
    <dbReference type="NCBI Taxonomy" id="1124744"/>
    <lineage>
        <taxon>Bacteria</taxon>
        <taxon>Bacillati</taxon>
        <taxon>Actinomycetota</taxon>
        <taxon>Actinomycetes</taxon>
        <taxon>Propionibacteriales</taxon>
        <taxon>Kribbellaceae</taxon>
        <taxon>Kribbella</taxon>
    </lineage>
</organism>